<name>A0AAV0QF31_9ROSI</name>
<comment type="cofactor">
    <cofactor evidence="1 8">
        <name>heme</name>
        <dbReference type="ChEBI" id="CHEBI:30413"/>
    </cofactor>
</comment>
<dbReference type="SUPFAM" id="SSF48264">
    <property type="entry name" value="Cytochrome P450"/>
    <property type="match status" value="1"/>
</dbReference>
<evidence type="ECO:0000256" key="10">
    <source>
        <dbReference type="SAM" id="Phobius"/>
    </source>
</evidence>
<dbReference type="GO" id="GO:0004497">
    <property type="term" value="F:monooxygenase activity"/>
    <property type="evidence" value="ECO:0007669"/>
    <property type="project" value="UniProtKB-KW"/>
</dbReference>
<evidence type="ECO:0000256" key="1">
    <source>
        <dbReference type="ARBA" id="ARBA00001971"/>
    </source>
</evidence>
<keyword evidence="12" id="KW-1185">Reference proteome</keyword>
<reference evidence="11" key="1">
    <citation type="submission" date="2022-08" db="EMBL/GenBank/DDBJ databases">
        <authorList>
            <person name="Gutierrez-Valencia J."/>
        </authorList>
    </citation>
    <scope>NUCLEOTIDE SEQUENCE</scope>
</reference>
<evidence type="ECO:0000313" key="11">
    <source>
        <dbReference type="EMBL" id="CAI0542812.1"/>
    </source>
</evidence>
<dbReference type="Pfam" id="PF00067">
    <property type="entry name" value="p450"/>
    <property type="match status" value="1"/>
</dbReference>
<keyword evidence="10" id="KW-0472">Membrane</keyword>
<dbReference type="EMBL" id="CAMGYJ010000009">
    <property type="protein sequence ID" value="CAI0542812.1"/>
    <property type="molecule type" value="Genomic_DNA"/>
</dbReference>
<evidence type="ECO:0000256" key="8">
    <source>
        <dbReference type="PIRSR" id="PIRSR602401-1"/>
    </source>
</evidence>
<dbReference type="InterPro" id="IPR036396">
    <property type="entry name" value="Cyt_P450_sf"/>
</dbReference>
<dbReference type="AlphaFoldDB" id="A0AAV0QF31"/>
<keyword evidence="10" id="KW-0812">Transmembrane</keyword>
<keyword evidence="10" id="KW-1133">Transmembrane helix</keyword>
<evidence type="ECO:0000313" key="12">
    <source>
        <dbReference type="Proteomes" id="UP001154282"/>
    </source>
</evidence>
<evidence type="ECO:0008006" key="13">
    <source>
        <dbReference type="Google" id="ProtNLM"/>
    </source>
</evidence>
<evidence type="ECO:0000256" key="2">
    <source>
        <dbReference type="ARBA" id="ARBA00010617"/>
    </source>
</evidence>
<dbReference type="PANTHER" id="PTHR47955">
    <property type="entry name" value="CYTOCHROME P450 FAMILY 71 PROTEIN"/>
    <property type="match status" value="1"/>
</dbReference>
<keyword evidence="6 8" id="KW-0408">Iron</keyword>
<keyword evidence="3 8" id="KW-0349">Heme</keyword>
<organism evidence="11 12">
    <name type="scientific">Linum tenue</name>
    <dbReference type="NCBI Taxonomy" id="586396"/>
    <lineage>
        <taxon>Eukaryota</taxon>
        <taxon>Viridiplantae</taxon>
        <taxon>Streptophyta</taxon>
        <taxon>Embryophyta</taxon>
        <taxon>Tracheophyta</taxon>
        <taxon>Spermatophyta</taxon>
        <taxon>Magnoliopsida</taxon>
        <taxon>eudicotyledons</taxon>
        <taxon>Gunneridae</taxon>
        <taxon>Pentapetalae</taxon>
        <taxon>rosids</taxon>
        <taxon>fabids</taxon>
        <taxon>Malpighiales</taxon>
        <taxon>Linaceae</taxon>
        <taxon>Linum</taxon>
    </lineage>
</organism>
<dbReference type="FunFam" id="1.10.630.10:FF:000043">
    <property type="entry name" value="Cytochrome P450 99A2"/>
    <property type="match status" value="1"/>
</dbReference>
<feature type="binding site" description="axial binding residue" evidence="8">
    <location>
        <position position="465"/>
    </location>
    <ligand>
        <name>heme</name>
        <dbReference type="ChEBI" id="CHEBI:30413"/>
    </ligand>
    <ligandPart>
        <name>Fe</name>
        <dbReference type="ChEBI" id="CHEBI:18248"/>
    </ligandPart>
</feature>
<dbReference type="PANTHER" id="PTHR47955:SF8">
    <property type="entry name" value="CYTOCHROME P450 71D11-LIKE"/>
    <property type="match status" value="1"/>
</dbReference>
<dbReference type="InterPro" id="IPR017972">
    <property type="entry name" value="Cyt_P450_CS"/>
</dbReference>
<dbReference type="InterPro" id="IPR001128">
    <property type="entry name" value="Cyt_P450"/>
</dbReference>
<keyword evidence="7 9" id="KW-0503">Monooxygenase</keyword>
<accession>A0AAV0QF31</accession>
<dbReference type="InterPro" id="IPR002401">
    <property type="entry name" value="Cyt_P450_E_grp-I"/>
</dbReference>
<proteinExistence type="inferred from homology"/>
<gene>
    <name evidence="11" type="ORF">LITE_LOCUS42621</name>
</gene>
<dbReference type="PRINTS" id="PR00463">
    <property type="entry name" value="EP450I"/>
</dbReference>
<comment type="similarity">
    <text evidence="2 9">Belongs to the cytochrome P450 family.</text>
</comment>
<feature type="transmembrane region" description="Helical" evidence="10">
    <location>
        <begin position="6"/>
        <end position="27"/>
    </location>
</feature>
<keyword evidence="4 8" id="KW-0479">Metal-binding</keyword>
<dbReference type="GO" id="GO:0005506">
    <property type="term" value="F:iron ion binding"/>
    <property type="evidence" value="ECO:0007669"/>
    <property type="project" value="InterPro"/>
</dbReference>
<protein>
    <recommendedName>
        <fullName evidence="13">Cytochrome P450</fullName>
    </recommendedName>
</protein>
<evidence type="ECO:0000256" key="6">
    <source>
        <dbReference type="ARBA" id="ARBA00023004"/>
    </source>
</evidence>
<dbReference type="CDD" id="cd11072">
    <property type="entry name" value="CYP71-like"/>
    <property type="match status" value="1"/>
</dbReference>
<comment type="caution">
    <text evidence="11">The sequence shown here is derived from an EMBL/GenBank/DDBJ whole genome shotgun (WGS) entry which is preliminary data.</text>
</comment>
<dbReference type="Gene3D" id="1.10.630.10">
    <property type="entry name" value="Cytochrome P450"/>
    <property type="match status" value="1"/>
</dbReference>
<dbReference type="GO" id="GO:0020037">
    <property type="term" value="F:heme binding"/>
    <property type="evidence" value="ECO:0007669"/>
    <property type="project" value="InterPro"/>
</dbReference>
<evidence type="ECO:0000256" key="4">
    <source>
        <dbReference type="ARBA" id="ARBA00022723"/>
    </source>
</evidence>
<dbReference type="PROSITE" id="PS00086">
    <property type="entry name" value="CYTOCHROME_P450"/>
    <property type="match status" value="1"/>
</dbReference>
<evidence type="ECO:0000256" key="9">
    <source>
        <dbReference type="RuleBase" id="RU000461"/>
    </source>
</evidence>
<dbReference type="Proteomes" id="UP001154282">
    <property type="component" value="Unassembled WGS sequence"/>
</dbReference>
<evidence type="ECO:0000256" key="7">
    <source>
        <dbReference type="ARBA" id="ARBA00023033"/>
    </source>
</evidence>
<keyword evidence="5 9" id="KW-0560">Oxidoreductase</keyword>
<sequence>MEEETLTLSPLFLPTLIIILFLTIILLKKKLAHTTPGPTLPPGPTKLPIIGNLHQLAFSSLLPHHRFRDLAQQHGPDGLMHLQIGETSNVVVSSPEIAQLFMKAHDLNFATRPIVQSASIILYDHRDVAFAPYGEYWRQMRKICTLELMSTKRVGSQRPIREEEVRKAMVGSIRPGEVVNLGRILGSLVCKIIWRAAFGGVEAREMEEASIDPPIQSICHLYVQALGELSLRDVFPSSWVMKMVAGRNDRRLKKLHAESDTILQEIIDAHVSRRRSDVDRAAGGGDDQDLVDVLLNFTHDQAVAAGGFSVTDFEIKAVITDIFFGGTHTSSVTIEWVMSELMRNPEEMEKAQKEVRRVFDGKGKAVDEASIDELHYMKLIVRETLRLHPPLPLLVPRESRETVVIKGYQIPAKTKVAINVWAIGRDPAYWIEPDKFMPERFVNSPVNYNGDDFQLLPFGAGRRMCPGVKTGMAIVHLAVANLLYHFDWKLPNEMKPEDLDMTEVFGIVVGRKNDLHLIPTPYRAP</sequence>
<evidence type="ECO:0000256" key="3">
    <source>
        <dbReference type="ARBA" id="ARBA00022617"/>
    </source>
</evidence>
<dbReference type="PRINTS" id="PR00385">
    <property type="entry name" value="P450"/>
</dbReference>
<evidence type="ECO:0000256" key="5">
    <source>
        <dbReference type="ARBA" id="ARBA00023002"/>
    </source>
</evidence>
<dbReference type="GO" id="GO:0016705">
    <property type="term" value="F:oxidoreductase activity, acting on paired donors, with incorporation or reduction of molecular oxygen"/>
    <property type="evidence" value="ECO:0007669"/>
    <property type="project" value="InterPro"/>
</dbReference>